<feature type="non-terminal residue" evidence="1">
    <location>
        <position position="112"/>
    </location>
</feature>
<keyword evidence="2" id="KW-1185">Reference proteome</keyword>
<evidence type="ECO:0000313" key="2">
    <source>
        <dbReference type="Proteomes" id="UP000789920"/>
    </source>
</evidence>
<dbReference type="EMBL" id="CAJVQC010169699">
    <property type="protein sequence ID" value="CAG8850222.1"/>
    <property type="molecule type" value="Genomic_DNA"/>
</dbReference>
<organism evidence="1 2">
    <name type="scientific">Racocetra persica</name>
    <dbReference type="NCBI Taxonomy" id="160502"/>
    <lineage>
        <taxon>Eukaryota</taxon>
        <taxon>Fungi</taxon>
        <taxon>Fungi incertae sedis</taxon>
        <taxon>Mucoromycota</taxon>
        <taxon>Glomeromycotina</taxon>
        <taxon>Glomeromycetes</taxon>
        <taxon>Diversisporales</taxon>
        <taxon>Gigasporaceae</taxon>
        <taxon>Racocetra</taxon>
    </lineage>
</organism>
<gene>
    <name evidence="1" type="ORF">RPERSI_LOCUS35981</name>
</gene>
<accession>A0ACA9SY66</accession>
<evidence type="ECO:0000313" key="1">
    <source>
        <dbReference type="EMBL" id="CAG8850222.1"/>
    </source>
</evidence>
<sequence length="112" mass="13218">AIFKHHQQSQESKISLKLQAKTRWGSFFICMESVKVNHIAISLTIAKLIANQDNINKIIEKIVNNKIYWNNLSKLIEILKELIIGISIFESDNPQLSYFYEWYHDYFNSIQN</sequence>
<protein>
    <submittedName>
        <fullName evidence="1">293_t:CDS:1</fullName>
    </submittedName>
</protein>
<dbReference type="Proteomes" id="UP000789920">
    <property type="component" value="Unassembled WGS sequence"/>
</dbReference>
<reference evidence="1" key="1">
    <citation type="submission" date="2021-06" db="EMBL/GenBank/DDBJ databases">
        <authorList>
            <person name="Kallberg Y."/>
            <person name="Tangrot J."/>
            <person name="Rosling A."/>
        </authorList>
    </citation>
    <scope>NUCLEOTIDE SEQUENCE</scope>
    <source>
        <strain evidence="1">MA461A</strain>
    </source>
</reference>
<name>A0ACA9SY66_9GLOM</name>
<comment type="caution">
    <text evidence="1">The sequence shown here is derived from an EMBL/GenBank/DDBJ whole genome shotgun (WGS) entry which is preliminary data.</text>
</comment>
<proteinExistence type="predicted"/>
<feature type="non-terminal residue" evidence="1">
    <location>
        <position position="1"/>
    </location>
</feature>